<evidence type="ECO:0000313" key="3">
    <source>
        <dbReference type="Proteomes" id="UP000283269"/>
    </source>
</evidence>
<proteinExistence type="predicted"/>
<feature type="region of interest" description="Disordered" evidence="1">
    <location>
        <begin position="13"/>
        <end position="34"/>
    </location>
</feature>
<dbReference type="OrthoDB" id="3050608at2759"/>
<accession>A0A409VY73</accession>
<keyword evidence="3" id="KW-1185">Reference proteome</keyword>
<name>A0A409VY73_PSICY</name>
<protein>
    <submittedName>
        <fullName evidence="2">Uncharacterized protein</fullName>
    </submittedName>
</protein>
<evidence type="ECO:0000256" key="1">
    <source>
        <dbReference type="SAM" id="MobiDB-lite"/>
    </source>
</evidence>
<reference evidence="2 3" key="1">
    <citation type="journal article" date="2018" name="Evol. Lett.">
        <title>Horizontal gene cluster transfer increased hallucinogenic mushroom diversity.</title>
        <authorList>
            <person name="Reynolds H.T."/>
            <person name="Vijayakumar V."/>
            <person name="Gluck-Thaler E."/>
            <person name="Korotkin H.B."/>
            <person name="Matheny P.B."/>
            <person name="Slot J.C."/>
        </authorList>
    </citation>
    <scope>NUCLEOTIDE SEQUENCE [LARGE SCALE GENOMIC DNA]</scope>
    <source>
        <strain evidence="2 3">2631</strain>
    </source>
</reference>
<dbReference type="PANTHER" id="PTHR40462">
    <property type="entry name" value="CHROMOSOME 1, WHOLE GENOME SHOTGUN SEQUENCE"/>
    <property type="match status" value="1"/>
</dbReference>
<dbReference type="PANTHER" id="PTHR40462:SF1">
    <property type="entry name" value="EXPRESSED PROTEIN"/>
    <property type="match status" value="1"/>
</dbReference>
<comment type="caution">
    <text evidence="2">The sequence shown here is derived from an EMBL/GenBank/DDBJ whole genome shotgun (WGS) entry which is preliminary data.</text>
</comment>
<evidence type="ECO:0000313" key="2">
    <source>
        <dbReference type="EMBL" id="PPQ71181.1"/>
    </source>
</evidence>
<gene>
    <name evidence="2" type="ORF">CVT25_004821</name>
</gene>
<sequence length="151" mass="16049">MDFLKKVVNEVESASKTQGNSAESNGKTENNGTSAILGAINGALGGGEKGEKKEGTTFSLRLATTVKSSTILITLIKVHKPRLDLHHAPLPPYRRPNLCPIDLVQEHVLSAGDQSNESVIEQAKDAQIASAVRTGYKTVTGKEFPIAGKTI</sequence>
<dbReference type="InParanoid" id="A0A409VY73"/>
<dbReference type="EMBL" id="NHYD01003874">
    <property type="protein sequence ID" value="PPQ71181.1"/>
    <property type="molecule type" value="Genomic_DNA"/>
</dbReference>
<dbReference type="Proteomes" id="UP000283269">
    <property type="component" value="Unassembled WGS sequence"/>
</dbReference>
<dbReference type="AlphaFoldDB" id="A0A409VY73"/>
<organism evidence="2 3">
    <name type="scientific">Psilocybe cyanescens</name>
    <dbReference type="NCBI Taxonomy" id="93625"/>
    <lineage>
        <taxon>Eukaryota</taxon>
        <taxon>Fungi</taxon>
        <taxon>Dikarya</taxon>
        <taxon>Basidiomycota</taxon>
        <taxon>Agaricomycotina</taxon>
        <taxon>Agaricomycetes</taxon>
        <taxon>Agaricomycetidae</taxon>
        <taxon>Agaricales</taxon>
        <taxon>Agaricineae</taxon>
        <taxon>Strophariaceae</taxon>
        <taxon>Psilocybe</taxon>
    </lineage>
</organism>